<dbReference type="InterPro" id="IPR017884">
    <property type="entry name" value="SANT_dom"/>
</dbReference>
<dbReference type="eggNOG" id="KOG1878">
    <property type="taxonomic scope" value="Eukaryota"/>
</dbReference>
<accession>W2SDK5</accession>
<keyword evidence="1" id="KW-0175">Coiled coil</keyword>
<feature type="compositionally biased region" description="Basic and acidic residues" evidence="2">
    <location>
        <begin position="631"/>
        <end position="646"/>
    </location>
</feature>
<dbReference type="InParanoid" id="W2SDK5"/>
<keyword evidence="5" id="KW-1185">Reference proteome</keyword>
<feature type="compositionally biased region" description="Basic and acidic residues" evidence="2">
    <location>
        <begin position="277"/>
        <end position="287"/>
    </location>
</feature>
<evidence type="ECO:0000256" key="1">
    <source>
        <dbReference type="SAM" id="Coils"/>
    </source>
</evidence>
<dbReference type="Proteomes" id="UP000030752">
    <property type="component" value="Unassembled WGS sequence"/>
</dbReference>
<name>W2SDK5_CYPE1</name>
<evidence type="ECO:0000313" key="5">
    <source>
        <dbReference type="Proteomes" id="UP000030752"/>
    </source>
</evidence>
<protein>
    <recommendedName>
        <fullName evidence="3">SANT domain-containing protein</fullName>
    </recommendedName>
</protein>
<feature type="compositionally biased region" description="Pro residues" evidence="2">
    <location>
        <begin position="355"/>
        <end position="365"/>
    </location>
</feature>
<dbReference type="RefSeq" id="XP_008710830.1">
    <property type="nucleotide sequence ID" value="XM_008712608.1"/>
</dbReference>
<dbReference type="GeneID" id="19967641"/>
<dbReference type="InterPro" id="IPR009057">
    <property type="entry name" value="Homeodomain-like_sf"/>
</dbReference>
<feature type="region of interest" description="Disordered" evidence="2">
    <location>
        <begin position="857"/>
        <end position="877"/>
    </location>
</feature>
<feature type="compositionally biased region" description="Basic and acidic residues" evidence="2">
    <location>
        <begin position="81"/>
        <end position="117"/>
    </location>
</feature>
<feature type="compositionally biased region" description="Basic and acidic residues" evidence="2">
    <location>
        <begin position="497"/>
        <end position="510"/>
    </location>
</feature>
<dbReference type="HOGENOM" id="CLU_001697_0_0_1"/>
<feature type="region of interest" description="Disordered" evidence="2">
    <location>
        <begin position="684"/>
        <end position="741"/>
    </location>
</feature>
<dbReference type="CDD" id="cd00167">
    <property type="entry name" value="SANT"/>
    <property type="match status" value="2"/>
</dbReference>
<dbReference type="PANTHER" id="PTHR13992">
    <property type="entry name" value="NUCLEAR RECEPTOR CO-REPRESSOR RELATED NCOR"/>
    <property type="match status" value="1"/>
</dbReference>
<dbReference type="PROSITE" id="PS51293">
    <property type="entry name" value="SANT"/>
    <property type="match status" value="1"/>
</dbReference>
<feature type="domain" description="SANT" evidence="3">
    <location>
        <begin position="918"/>
        <end position="969"/>
    </location>
</feature>
<feature type="region of interest" description="Disordered" evidence="2">
    <location>
        <begin position="1426"/>
        <end position="1447"/>
    </location>
</feature>
<feature type="compositionally biased region" description="Pro residues" evidence="2">
    <location>
        <begin position="724"/>
        <end position="737"/>
    </location>
</feature>
<feature type="compositionally biased region" description="Basic and acidic residues" evidence="2">
    <location>
        <begin position="189"/>
        <end position="246"/>
    </location>
</feature>
<dbReference type="InterPro" id="IPR001005">
    <property type="entry name" value="SANT/Myb"/>
</dbReference>
<feature type="compositionally biased region" description="Basic residues" evidence="2">
    <location>
        <begin position="1061"/>
        <end position="1074"/>
    </location>
</feature>
<feature type="compositionally biased region" description="Polar residues" evidence="2">
    <location>
        <begin position="390"/>
        <end position="404"/>
    </location>
</feature>
<feature type="compositionally biased region" description="Basic and acidic residues" evidence="2">
    <location>
        <begin position="8"/>
        <end position="20"/>
    </location>
</feature>
<feature type="region of interest" description="Disordered" evidence="2">
    <location>
        <begin position="1"/>
        <end position="646"/>
    </location>
</feature>
<dbReference type="VEuPathDB" id="FungiDB:HMPREF1541_00302"/>
<feature type="region of interest" description="Disordered" evidence="2">
    <location>
        <begin position="1459"/>
        <end position="1537"/>
    </location>
</feature>
<dbReference type="GO" id="GO:0034967">
    <property type="term" value="C:Set3 complex"/>
    <property type="evidence" value="ECO:0007669"/>
    <property type="project" value="TreeGrafter"/>
</dbReference>
<evidence type="ECO:0000256" key="2">
    <source>
        <dbReference type="SAM" id="MobiDB-lite"/>
    </source>
</evidence>
<dbReference type="SUPFAM" id="SSF46689">
    <property type="entry name" value="Homeodomain-like"/>
    <property type="match status" value="2"/>
</dbReference>
<dbReference type="OrthoDB" id="6133115at2759"/>
<feature type="compositionally biased region" description="Basic and acidic residues" evidence="2">
    <location>
        <begin position="126"/>
        <end position="149"/>
    </location>
</feature>
<feature type="compositionally biased region" description="Basic and acidic residues" evidence="2">
    <location>
        <begin position="300"/>
        <end position="322"/>
    </location>
</feature>
<dbReference type="STRING" id="1220924.W2SDK5"/>
<feature type="compositionally biased region" description="Basic and acidic residues" evidence="2">
    <location>
        <begin position="426"/>
        <end position="436"/>
    </location>
</feature>
<feature type="region of interest" description="Disordered" evidence="2">
    <location>
        <begin position="1231"/>
        <end position="1273"/>
    </location>
</feature>
<evidence type="ECO:0000313" key="4">
    <source>
        <dbReference type="EMBL" id="ETN46118.1"/>
    </source>
</evidence>
<feature type="compositionally biased region" description="Basic and acidic residues" evidence="2">
    <location>
        <begin position="39"/>
        <end position="52"/>
    </location>
</feature>
<sequence>MSRYAPPARDRSPPRYDRRPSNYGAPLGGSSYRGPGEPGGDRDPPRGPRADSFRGGYQYPPPARGRGAGTYASRADTWNSQRDRDRDRERDVRPAQPYRTRDDDRPDWSRRERELGPPERPSAAVRDARPYPPRDRSASPPKARRDSRESLPPLLSRQSDSNPSFRGGLARGRGRGDWDRNRGRSSFVGDRERERDLFSNRSPSREGIWREREYDRGRPAGSDIDRAERFDRRERSRERRDHDIWQRDQSPARISSGPGGRAPSPANSTGHYGPSDRSSKMDFEMTRRPSAVTTSNSLARDARRDADQPDYFPRNELRRETSHTGPYQQPAPQPSATAGLDYGPPPSVPATTPSEKPPSSRPPPTKSVSPMVPQGSFQPPSGPKADRAHQTINQNQKSGISQDSPKPEPPLQPPRVASNTSPTELFPKKMEQKPEPKPPLAQTPDKSMPPNVPSGPRASFGSSFRSRPPLSDSGNSFLTPKAAQGDIRGPAIPTGPRSDRERDVGRDAREGPWPPSQAGTSSRSWISPEYNRAKPSIMSPINRPAFAPTGPRSQSILPPSGEKPRTYPPSIMAGSGPSPAATKSGSTGDVRVANRAPSDQGAVEDVDMSLPVSSDEEADEDDFDEDDFAASEEKYDKERKSLEARKPPPLLHDTVVRGLLIKLQFLNMIANNIVVQSSESKHVADEPMKDVDQPQIGLPSPEELSEEQEKLEVKHPQPRGRPLRQPPVNPIPTPPVEDLPYLKKQNSQPIVFDNSDDEVQHEAVTTLIRQRFEQEAFDWLDELQDMSNEYRKNYISWKQEVAGLELPLRDTHVSPAPASPAPSAAPSVTPSVNHERTRGGRNTTEADLQAAIALSQQTMKEEEERREREAASSSVPNYEHEAVVPPMLEPNEAALLHFEDTNKLIQPEFALEVFAYLPPEDDFTPEEQLAFIQAYCQTPKKWGKIAEALPERSYQDCITHYYLTKGEAKYKDIWRRAQPKRRRGRAAATKPRSTALMSELVYRDGEEGVVAVTDTGRPRRAAAPTFGDTPVDSDPSTVAPAAKRLAVSGKDATAEGVAKPPRGRKGGTTTKSRRTKAQIQAEQQAAQAAQAAHDNFVPTTMVEASPQKVVALKDRSRTLLRAENNLVKPDLMPGLEMHKLAEADITQYGVPETERMMPAIIGHGSNQPTSYWSVPEQQKFPQLISYYGRDFATIAEFMKTKTSTMIKNHYNRQIAEGKTDLEEMAKVAEIKRANNEPMGRPPSPAVQTKRRYEATPSTASSQPGRPLPDQHAPDSDLAAMAVKTSYTEDFPSNAVQRNLTGDLVTKTRPNRELLQDPVLAQSKPEELQRPVSLSHKPHNGPRSGFFKEENPPFGLQHQTLSRDNSPHQHPLRPGEHRYGDLGHVISAGSPRQLNLGPPRDIGGLQSHAQTQVSLLNSSIHNERFGLAQQQHSRSGSLGGRAPSAMEQARDLASLRHLDPMSRPYSMIPPQIATPPPASSVPLRRTESGPDPTPAPPTEPLKPAPAKKSNIASLLNDDPPEQKPNKRSSLDSQKRQSAQRILTETSGLLLEALDRILFVSSNSQAMDLVLLQMRTGWDVTIPVRRAVWVNSEVINHPPALPSTLWCLHLLVAAVYGWKHLAQSKHPPRIIVDRCWAHFHILVQILPLHRSNHYRLIGHSRMLVQQVTLA</sequence>
<dbReference type="Gene3D" id="1.10.10.60">
    <property type="entry name" value="Homeodomain-like"/>
    <property type="match status" value="2"/>
</dbReference>
<evidence type="ECO:0000259" key="3">
    <source>
        <dbReference type="PROSITE" id="PS51293"/>
    </source>
</evidence>
<dbReference type="InterPro" id="IPR051571">
    <property type="entry name" value="N-CoR_corepressor"/>
</dbReference>
<feature type="region of interest" description="Disordered" evidence="2">
    <location>
        <begin position="1017"/>
        <end position="1074"/>
    </location>
</feature>
<feature type="region of interest" description="Disordered" evidence="2">
    <location>
        <begin position="1300"/>
        <end position="1338"/>
    </location>
</feature>
<feature type="compositionally biased region" description="Acidic residues" evidence="2">
    <location>
        <begin position="614"/>
        <end position="630"/>
    </location>
</feature>
<feature type="compositionally biased region" description="Basic and acidic residues" evidence="2">
    <location>
        <begin position="1519"/>
        <end position="1533"/>
    </location>
</feature>
<dbReference type="PANTHER" id="PTHR13992:SF39">
    <property type="entry name" value="SMRTER, ISOFORM G"/>
    <property type="match status" value="1"/>
</dbReference>
<feature type="region of interest" description="Disordered" evidence="2">
    <location>
        <begin position="811"/>
        <end position="844"/>
    </location>
</feature>
<proteinExistence type="predicted"/>
<feature type="compositionally biased region" description="Basic and acidic residues" evidence="2">
    <location>
        <begin position="859"/>
        <end position="870"/>
    </location>
</feature>
<dbReference type="Pfam" id="PF00249">
    <property type="entry name" value="Myb_DNA-binding"/>
    <property type="match status" value="2"/>
</dbReference>
<dbReference type="SMART" id="SM00717">
    <property type="entry name" value="SANT"/>
    <property type="match status" value="2"/>
</dbReference>
<feature type="region of interest" description="Disordered" evidence="2">
    <location>
        <begin position="1359"/>
        <end position="1379"/>
    </location>
</feature>
<dbReference type="GO" id="GO:0006357">
    <property type="term" value="P:regulation of transcription by RNA polymerase II"/>
    <property type="evidence" value="ECO:0007669"/>
    <property type="project" value="TreeGrafter"/>
</dbReference>
<dbReference type="EMBL" id="KB822711">
    <property type="protein sequence ID" value="ETN46118.1"/>
    <property type="molecule type" value="Genomic_DNA"/>
</dbReference>
<feature type="compositionally biased region" description="Pro residues" evidence="2">
    <location>
        <begin position="1490"/>
        <end position="1502"/>
    </location>
</feature>
<feature type="compositionally biased region" description="Low complexity" evidence="2">
    <location>
        <begin position="813"/>
        <end position="832"/>
    </location>
</feature>
<feature type="coiled-coil region" evidence="1">
    <location>
        <begin position="769"/>
        <end position="800"/>
    </location>
</feature>
<organism evidence="4 5">
    <name type="scientific">Cyphellophora europaea (strain CBS 101466)</name>
    <name type="common">Phialophora europaea</name>
    <dbReference type="NCBI Taxonomy" id="1220924"/>
    <lineage>
        <taxon>Eukaryota</taxon>
        <taxon>Fungi</taxon>
        <taxon>Dikarya</taxon>
        <taxon>Ascomycota</taxon>
        <taxon>Pezizomycotina</taxon>
        <taxon>Eurotiomycetes</taxon>
        <taxon>Chaetothyriomycetidae</taxon>
        <taxon>Chaetothyriales</taxon>
        <taxon>Cyphellophoraceae</taxon>
        <taxon>Cyphellophora</taxon>
    </lineage>
</organism>
<reference evidence="4 5" key="1">
    <citation type="submission" date="2013-03" db="EMBL/GenBank/DDBJ databases">
        <title>The Genome Sequence of Phialophora europaea CBS 101466.</title>
        <authorList>
            <consortium name="The Broad Institute Genomics Platform"/>
            <person name="Cuomo C."/>
            <person name="de Hoog S."/>
            <person name="Gorbushina A."/>
            <person name="Walker B."/>
            <person name="Young S.K."/>
            <person name="Zeng Q."/>
            <person name="Gargeya S."/>
            <person name="Fitzgerald M."/>
            <person name="Haas B."/>
            <person name="Abouelleil A."/>
            <person name="Allen A.W."/>
            <person name="Alvarado L."/>
            <person name="Arachchi H.M."/>
            <person name="Berlin A.M."/>
            <person name="Chapman S.B."/>
            <person name="Gainer-Dewar J."/>
            <person name="Goldberg J."/>
            <person name="Griggs A."/>
            <person name="Gujja S."/>
            <person name="Hansen M."/>
            <person name="Howarth C."/>
            <person name="Imamovic A."/>
            <person name="Ireland A."/>
            <person name="Larimer J."/>
            <person name="McCowan C."/>
            <person name="Murphy C."/>
            <person name="Pearson M."/>
            <person name="Poon T.W."/>
            <person name="Priest M."/>
            <person name="Roberts A."/>
            <person name="Saif S."/>
            <person name="Shea T."/>
            <person name="Sisk P."/>
            <person name="Sykes S."/>
            <person name="Wortman J."/>
            <person name="Nusbaum C."/>
            <person name="Birren B."/>
        </authorList>
    </citation>
    <scope>NUCLEOTIDE SEQUENCE [LARGE SCALE GENOMIC DNA]</scope>
    <source>
        <strain evidence="4 5">CBS 101466</strain>
    </source>
</reference>
<gene>
    <name evidence="4" type="ORF">HMPREF1541_00302</name>
</gene>